<dbReference type="SUPFAM" id="SSF54637">
    <property type="entry name" value="Thioesterase/thiol ester dehydrase-isomerase"/>
    <property type="match status" value="1"/>
</dbReference>
<dbReference type="PANTHER" id="PTHR43841">
    <property type="entry name" value="3-HYDROXYACYL-THIOESTER DEHYDRATASE HTDX-RELATED"/>
    <property type="match status" value="1"/>
</dbReference>
<dbReference type="InterPro" id="IPR002539">
    <property type="entry name" value="MaoC-like_dom"/>
</dbReference>
<evidence type="ECO:0000313" key="2">
    <source>
        <dbReference type="EMBL" id="TDK68311.1"/>
    </source>
</evidence>
<dbReference type="Proteomes" id="UP000294829">
    <property type="component" value="Unassembled WGS sequence"/>
</dbReference>
<keyword evidence="3" id="KW-1185">Reference proteome</keyword>
<dbReference type="EMBL" id="SMYL01000001">
    <property type="protein sequence ID" value="TDK68311.1"/>
    <property type="molecule type" value="Genomic_DNA"/>
</dbReference>
<evidence type="ECO:0000313" key="3">
    <source>
        <dbReference type="Proteomes" id="UP000294829"/>
    </source>
</evidence>
<comment type="caution">
    <text evidence="2">The sequence shown here is derived from an EMBL/GenBank/DDBJ whole genome shotgun (WGS) entry which is preliminary data.</text>
</comment>
<name>A0A4R5W5C7_9BURK</name>
<dbReference type="AlphaFoldDB" id="A0A4R5W5C7"/>
<accession>A0A4R5W5C7</accession>
<dbReference type="Pfam" id="PF01575">
    <property type="entry name" value="MaoC_dehydratas"/>
    <property type="match status" value="1"/>
</dbReference>
<dbReference type="InterPro" id="IPR029069">
    <property type="entry name" value="HotDog_dom_sf"/>
</dbReference>
<feature type="domain" description="MaoC-like" evidence="1">
    <location>
        <begin position="189"/>
        <end position="255"/>
    </location>
</feature>
<sequence>MIPIHLLRFHGAILRATGRISLRGVFAPKVKSEISPVHQIIAAPPAALIEHYLAWCGAADRYPNSLPAHMVSYWGLPLIAQILLQTPYALTKVLNQGVTLRINGELPRNQPLHCKAFVALQLEEQHRTRLSVTVQTGTEDSPNIVEATLHMAFIHRRRPGNSTSTSAKMPRVDDPQLNWNTLGTWSATAHDGLQFALITGDFNPIHWSSLIGKLSGLPSKILQGFGSFARTLEQLKLDQIAQVDLRFLRPVRLPSEQLLVEQTSFDEVLSAQLRLRDRHGNVYLAGTVQQRSSTA</sequence>
<dbReference type="Gene3D" id="3.10.129.10">
    <property type="entry name" value="Hotdog Thioesterase"/>
    <property type="match status" value="1"/>
</dbReference>
<protein>
    <submittedName>
        <fullName evidence="2">Protein dehydratase</fullName>
    </submittedName>
</protein>
<proteinExistence type="predicted"/>
<organism evidence="2 3">
    <name type="scientific">Sapientia aquatica</name>
    <dbReference type="NCBI Taxonomy" id="1549640"/>
    <lineage>
        <taxon>Bacteria</taxon>
        <taxon>Pseudomonadati</taxon>
        <taxon>Pseudomonadota</taxon>
        <taxon>Betaproteobacteria</taxon>
        <taxon>Burkholderiales</taxon>
        <taxon>Oxalobacteraceae</taxon>
        <taxon>Sapientia</taxon>
    </lineage>
</organism>
<gene>
    <name evidence="2" type="ORF">E2I14_01860</name>
</gene>
<reference evidence="2 3" key="1">
    <citation type="submission" date="2019-03" db="EMBL/GenBank/DDBJ databases">
        <title>Sapientia aquatica gen. nov., sp. nov., isolated from a crater lake.</title>
        <authorList>
            <person name="Felfoldi T."/>
            <person name="Szabo A."/>
            <person name="Toth E."/>
            <person name="Schumann P."/>
            <person name="Keki Z."/>
            <person name="Marialigeti K."/>
            <person name="Mathe I."/>
        </authorList>
    </citation>
    <scope>NUCLEOTIDE SEQUENCE [LARGE SCALE GENOMIC DNA]</scope>
    <source>
        <strain evidence="2 3">SA-152</strain>
    </source>
</reference>
<evidence type="ECO:0000259" key="1">
    <source>
        <dbReference type="Pfam" id="PF01575"/>
    </source>
</evidence>
<dbReference type="PANTHER" id="PTHR43841:SF1">
    <property type="entry name" value="3-HYDROXYACYL-THIOESTER DEHYDRATASE X"/>
    <property type="match status" value="1"/>
</dbReference>